<dbReference type="VEuPathDB" id="FungiDB:ASPWEDRAFT_42440"/>
<feature type="non-terminal residue" evidence="1">
    <location>
        <position position="59"/>
    </location>
</feature>
<accession>A0A1L9RHV5</accession>
<keyword evidence="2" id="KW-1185">Reference proteome</keyword>
<sequence>MATIRDPAFWRRFSLAVHLDAASKNPSDDKEANPNNLFSDHWIQKQRKKRERSILFGFL</sequence>
<protein>
    <submittedName>
        <fullName evidence="1">Uncharacterized protein</fullName>
    </submittedName>
</protein>
<dbReference type="Proteomes" id="UP000184383">
    <property type="component" value="Unassembled WGS sequence"/>
</dbReference>
<name>A0A1L9RHV5_ASPWE</name>
<evidence type="ECO:0000313" key="1">
    <source>
        <dbReference type="EMBL" id="OJJ34437.1"/>
    </source>
</evidence>
<dbReference type="OrthoDB" id="5353310at2759"/>
<proteinExistence type="predicted"/>
<organism evidence="1 2">
    <name type="scientific">Aspergillus wentii DTO 134E9</name>
    <dbReference type="NCBI Taxonomy" id="1073089"/>
    <lineage>
        <taxon>Eukaryota</taxon>
        <taxon>Fungi</taxon>
        <taxon>Dikarya</taxon>
        <taxon>Ascomycota</taxon>
        <taxon>Pezizomycotina</taxon>
        <taxon>Eurotiomycetes</taxon>
        <taxon>Eurotiomycetidae</taxon>
        <taxon>Eurotiales</taxon>
        <taxon>Aspergillaceae</taxon>
        <taxon>Aspergillus</taxon>
        <taxon>Aspergillus subgen. Cremei</taxon>
    </lineage>
</organism>
<dbReference type="RefSeq" id="XP_040688113.1">
    <property type="nucleotide sequence ID" value="XM_040835774.1"/>
</dbReference>
<dbReference type="EMBL" id="KV878213">
    <property type="protein sequence ID" value="OJJ34437.1"/>
    <property type="molecule type" value="Genomic_DNA"/>
</dbReference>
<gene>
    <name evidence="1" type="ORF">ASPWEDRAFT_42440</name>
</gene>
<dbReference type="GeneID" id="63751622"/>
<reference evidence="2" key="1">
    <citation type="journal article" date="2017" name="Genome Biol.">
        <title>Comparative genomics reveals high biological diversity and specific adaptations in the industrially and medically important fungal genus Aspergillus.</title>
        <authorList>
            <person name="de Vries R.P."/>
            <person name="Riley R."/>
            <person name="Wiebenga A."/>
            <person name="Aguilar-Osorio G."/>
            <person name="Amillis S."/>
            <person name="Uchima C.A."/>
            <person name="Anderluh G."/>
            <person name="Asadollahi M."/>
            <person name="Askin M."/>
            <person name="Barry K."/>
            <person name="Battaglia E."/>
            <person name="Bayram O."/>
            <person name="Benocci T."/>
            <person name="Braus-Stromeyer S.A."/>
            <person name="Caldana C."/>
            <person name="Canovas D."/>
            <person name="Cerqueira G.C."/>
            <person name="Chen F."/>
            <person name="Chen W."/>
            <person name="Choi C."/>
            <person name="Clum A."/>
            <person name="Dos Santos R.A."/>
            <person name="Damasio A.R."/>
            <person name="Diallinas G."/>
            <person name="Emri T."/>
            <person name="Fekete E."/>
            <person name="Flipphi M."/>
            <person name="Freyberg S."/>
            <person name="Gallo A."/>
            <person name="Gournas C."/>
            <person name="Habgood R."/>
            <person name="Hainaut M."/>
            <person name="Harispe M.L."/>
            <person name="Henrissat B."/>
            <person name="Hilden K.S."/>
            <person name="Hope R."/>
            <person name="Hossain A."/>
            <person name="Karabika E."/>
            <person name="Karaffa L."/>
            <person name="Karanyi Z."/>
            <person name="Krasevec N."/>
            <person name="Kuo A."/>
            <person name="Kusch H."/>
            <person name="LaButti K."/>
            <person name="Lagendijk E.L."/>
            <person name="Lapidus A."/>
            <person name="Levasseur A."/>
            <person name="Lindquist E."/>
            <person name="Lipzen A."/>
            <person name="Logrieco A.F."/>
            <person name="MacCabe A."/>
            <person name="Maekelae M.R."/>
            <person name="Malavazi I."/>
            <person name="Melin P."/>
            <person name="Meyer V."/>
            <person name="Mielnichuk N."/>
            <person name="Miskei M."/>
            <person name="Molnar A.P."/>
            <person name="Mule G."/>
            <person name="Ngan C.Y."/>
            <person name="Orejas M."/>
            <person name="Orosz E."/>
            <person name="Ouedraogo J.P."/>
            <person name="Overkamp K.M."/>
            <person name="Park H.-S."/>
            <person name="Perrone G."/>
            <person name="Piumi F."/>
            <person name="Punt P.J."/>
            <person name="Ram A.F."/>
            <person name="Ramon A."/>
            <person name="Rauscher S."/>
            <person name="Record E."/>
            <person name="Riano-Pachon D.M."/>
            <person name="Robert V."/>
            <person name="Roehrig J."/>
            <person name="Ruller R."/>
            <person name="Salamov A."/>
            <person name="Salih N.S."/>
            <person name="Samson R.A."/>
            <person name="Sandor E."/>
            <person name="Sanguinetti M."/>
            <person name="Schuetze T."/>
            <person name="Sepcic K."/>
            <person name="Shelest E."/>
            <person name="Sherlock G."/>
            <person name="Sophianopoulou V."/>
            <person name="Squina F.M."/>
            <person name="Sun H."/>
            <person name="Susca A."/>
            <person name="Todd R.B."/>
            <person name="Tsang A."/>
            <person name="Unkles S.E."/>
            <person name="van de Wiele N."/>
            <person name="van Rossen-Uffink D."/>
            <person name="Oliveira J.V."/>
            <person name="Vesth T.C."/>
            <person name="Visser J."/>
            <person name="Yu J.-H."/>
            <person name="Zhou M."/>
            <person name="Andersen M.R."/>
            <person name="Archer D.B."/>
            <person name="Baker S.E."/>
            <person name="Benoit I."/>
            <person name="Brakhage A.A."/>
            <person name="Braus G.H."/>
            <person name="Fischer R."/>
            <person name="Frisvad J.C."/>
            <person name="Goldman G.H."/>
            <person name="Houbraken J."/>
            <person name="Oakley B."/>
            <person name="Pocsi I."/>
            <person name="Scazzocchio C."/>
            <person name="Seiboth B."/>
            <person name="vanKuyk P.A."/>
            <person name="Wortman J."/>
            <person name="Dyer P.S."/>
            <person name="Grigoriev I.V."/>
        </authorList>
    </citation>
    <scope>NUCLEOTIDE SEQUENCE [LARGE SCALE GENOMIC DNA]</scope>
    <source>
        <strain evidence="2">DTO 134E9</strain>
    </source>
</reference>
<dbReference type="AlphaFoldDB" id="A0A1L9RHV5"/>
<evidence type="ECO:0000313" key="2">
    <source>
        <dbReference type="Proteomes" id="UP000184383"/>
    </source>
</evidence>